<feature type="compositionally biased region" description="Polar residues" evidence="6">
    <location>
        <begin position="775"/>
        <end position="785"/>
    </location>
</feature>
<feature type="region of interest" description="Disordered" evidence="6">
    <location>
        <begin position="494"/>
        <end position="525"/>
    </location>
</feature>
<name>A0A0H1B5C0_9EURO</name>
<organism evidence="7 8">
    <name type="scientific">Blastomyces silverae</name>
    <dbReference type="NCBI Taxonomy" id="2060906"/>
    <lineage>
        <taxon>Eukaryota</taxon>
        <taxon>Fungi</taxon>
        <taxon>Dikarya</taxon>
        <taxon>Ascomycota</taxon>
        <taxon>Pezizomycotina</taxon>
        <taxon>Eurotiomycetes</taxon>
        <taxon>Eurotiomycetidae</taxon>
        <taxon>Onygenales</taxon>
        <taxon>Ajellomycetaceae</taxon>
        <taxon>Blastomyces</taxon>
    </lineage>
</organism>
<evidence type="ECO:0000256" key="1">
    <source>
        <dbReference type="ARBA" id="ARBA00004123"/>
    </source>
</evidence>
<feature type="region of interest" description="Disordered" evidence="6">
    <location>
        <begin position="37"/>
        <end position="148"/>
    </location>
</feature>
<keyword evidence="4" id="KW-0804">Transcription</keyword>
<feature type="compositionally biased region" description="Basic residues" evidence="6">
    <location>
        <begin position="239"/>
        <end position="252"/>
    </location>
</feature>
<dbReference type="GO" id="GO:0010468">
    <property type="term" value="P:regulation of gene expression"/>
    <property type="evidence" value="ECO:0007669"/>
    <property type="project" value="UniProtKB-ARBA"/>
</dbReference>
<feature type="compositionally biased region" description="Polar residues" evidence="6">
    <location>
        <begin position="597"/>
        <end position="608"/>
    </location>
</feature>
<accession>A0A0H1B5C0</accession>
<dbReference type="Proteomes" id="UP000053573">
    <property type="component" value="Unassembled WGS sequence"/>
</dbReference>
<feature type="compositionally biased region" description="Polar residues" evidence="6">
    <location>
        <begin position="194"/>
        <end position="217"/>
    </location>
</feature>
<evidence type="ECO:0000256" key="2">
    <source>
        <dbReference type="ARBA" id="ARBA00022491"/>
    </source>
</evidence>
<feature type="compositionally biased region" description="Polar residues" evidence="6">
    <location>
        <begin position="622"/>
        <end position="636"/>
    </location>
</feature>
<sequence>MDSIEPAESATPLTQLASVAKGGVNGRDVEYSIADDARSSSLSDLDDALDNDHLDIESPKHEKLASEIDSEAETERIEESPNHLRNRSNIVLNAGMFETSPSKLAQSTTYDELNDEDEETETSPTKPRRKASSNGIPATDNVATADGPELLSATLEAISKKRKRLDLGGDVASEPSDEEPLRKRRGSFPVGGTASKSLPELSSSLTSGDALQKNSETSPDETPAAEETQSLDARVPVSRGKRGKKGKRKGRNVKQVYDDTEAESIPPTGGAEQDVNGLVDEPAADEEEQAEHVDEVDDTEVVSKAEEELMKKSTAMDLLVTLERQFATLRDRIYDERIANLNNELSQLTEENATHPEYLRQLSIIENYRDEKIKYERTLFKYKLSSLFNKSQAERCQANSSYFQRARDVREKYLDDASRLHYRIQQDRFQNAEASPDFSIPFPTRRSQQISQQTAYNKEVSILSGVAKYVGFPAAPAILPARQNETDEDLAKMGIDPRSMNAPPNFPRPSHPRSTFTATPSTTTRPGAAEEFLEHTPWANPQHSSHEQYLQQLQQIRMNEPQHGADYIYATPAAQQRVVDLHAPNGSASTIPDHPSAPNSSAANTPQVVEQDRTRQPHHNNNRAPITASESPFTRQPKTDETERIPVFRSQTSSPLEVRKPSNPRRPQSRTVSGQRSPVHPQHPHNPPSEEVGPYQTSSATRDVNHNNINTHSKHTNNVTNNTQSSPPNSARLGLFGAPPQPRREPSPQLPTPSPAPNPELLGSSSSSTAATAARQRSTPLNSMHQAAGITAGGSGRSRMGAR</sequence>
<feature type="compositionally biased region" description="Low complexity" evidence="6">
    <location>
        <begin position="764"/>
        <end position="774"/>
    </location>
</feature>
<dbReference type="STRING" id="2060906.A0A0H1B5C0"/>
<evidence type="ECO:0000256" key="3">
    <source>
        <dbReference type="ARBA" id="ARBA00023015"/>
    </source>
</evidence>
<feature type="compositionally biased region" description="Low complexity" evidence="6">
    <location>
        <begin position="512"/>
        <end position="525"/>
    </location>
</feature>
<protein>
    <recommendedName>
        <fullName evidence="9">Transcriptional regulatory protein DEP1</fullName>
    </recommendedName>
</protein>
<feature type="compositionally biased region" description="Basic and acidic residues" evidence="6">
    <location>
        <begin position="637"/>
        <end position="646"/>
    </location>
</feature>
<evidence type="ECO:0008006" key="9">
    <source>
        <dbReference type="Google" id="ProtNLM"/>
    </source>
</evidence>
<proteinExistence type="predicted"/>
<reference evidence="8" key="1">
    <citation type="journal article" date="2015" name="PLoS Genet.">
        <title>The dynamic genome and transcriptome of the human fungal pathogen Blastomyces and close relative Emmonsia.</title>
        <authorList>
            <person name="Munoz J.F."/>
            <person name="Gauthier G.M."/>
            <person name="Desjardins C.A."/>
            <person name="Gallo J.E."/>
            <person name="Holder J."/>
            <person name="Sullivan T.D."/>
            <person name="Marty A.J."/>
            <person name="Carmen J.C."/>
            <person name="Chen Z."/>
            <person name="Ding L."/>
            <person name="Gujja S."/>
            <person name="Magrini V."/>
            <person name="Misas E."/>
            <person name="Mitreva M."/>
            <person name="Priest M."/>
            <person name="Saif S."/>
            <person name="Whiston E.A."/>
            <person name="Young S."/>
            <person name="Zeng Q."/>
            <person name="Goldman W.E."/>
            <person name="Mardis E.R."/>
            <person name="Taylor J.W."/>
            <person name="McEwen J.G."/>
            <person name="Clay O.K."/>
            <person name="Klein B.S."/>
            <person name="Cuomo C.A."/>
        </authorList>
    </citation>
    <scope>NUCLEOTIDE SEQUENCE [LARGE SCALE GENOMIC DNA]</scope>
    <source>
        <strain evidence="8">UAMH 139</strain>
    </source>
</reference>
<dbReference type="Pfam" id="PF08598">
    <property type="entry name" value="Sds3"/>
    <property type="match status" value="1"/>
</dbReference>
<evidence type="ECO:0000313" key="8">
    <source>
        <dbReference type="Proteomes" id="UP000053573"/>
    </source>
</evidence>
<dbReference type="AlphaFoldDB" id="A0A0H1B5C0"/>
<keyword evidence="3" id="KW-0805">Transcription regulation</keyword>
<feature type="compositionally biased region" description="Acidic residues" evidence="6">
    <location>
        <begin position="112"/>
        <end position="121"/>
    </location>
</feature>
<feature type="region of interest" description="Disordered" evidence="6">
    <location>
        <begin position="584"/>
        <end position="803"/>
    </location>
</feature>
<evidence type="ECO:0000256" key="4">
    <source>
        <dbReference type="ARBA" id="ARBA00023163"/>
    </source>
</evidence>
<dbReference type="EMBL" id="LDEV01003004">
    <property type="protein sequence ID" value="KLJ06624.1"/>
    <property type="molecule type" value="Genomic_DNA"/>
</dbReference>
<dbReference type="OrthoDB" id="20886at2759"/>
<dbReference type="GO" id="GO:0005654">
    <property type="term" value="C:nucleoplasm"/>
    <property type="evidence" value="ECO:0007669"/>
    <property type="project" value="UniProtKB-ARBA"/>
</dbReference>
<gene>
    <name evidence="7" type="ORF">EMPG_17883</name>
</gene>
<feature type="compositionally biased region" description="Pro residues" evidence="6">
    <location>
        <begin position="748"/>
        <end position="758"/>
    </location>
</feature>
<feature type="region of interest" description="Disordered" evidence="6">
    <location>
        <begin position="162"/>
        <end position="276"/>
    </location>
</feature>
<dbReference type="PANTHER" id="PTHR21964">
    <property type="entry name" value="BREAST CANCER METASTASIS-SUPPRESSOR 1"/>
    <property type="match status" value="1"/>
</dbReference>
<feature type="compositionally biased region" description="Basic and acidic residues" evidence="6">
    <location>
        <begin position="50"/>
        <end position="66"/>
    </location>
</feature>
<keyword evidence="8" id="KW-1185">Reference proteome</keyword>
<dbReference type="Gene3D" id="1.20.5.1500">
    <property type="match status" value="1"/>
</dbReference>
<evidence type="ECO:0000256" key="6">
    <source>
        <dbReference type="SAM" id="MobiDB-lite"/>
    </source>
</evidence>
<keyword evidence="5" id="KW-0539">Nucleus</keyword>
<comment type="subcellular location">
    <subcellularLocation>
        <location evidence="1">Nucleus</location>
    </subcellularLocation>
</comment>
<feature type="compositionally biased region" description="Polar residues" evidence="6">
    <location>
        <begin position="665"/>
        <end position="676"/>
    </location>
</feature>
<feature type="compositionally biased region" description="Polar residues" evidence="6">
    <location>
        <begin position="695"/>
        <end position="729"/>
    </location>
</feature>
<evidence type="ECO:0000313" key="7">
    <source>
        <dbReference type="EMBL" id="KLJ06624.1"/>
    </source>
</evidence>
<keyword evidence="2" id="KW-0678">Repressor</keyword>
<evidence type="ECO:0000256" key="5">
    <source>
        <dbReference type="ARBA" id="ARBA00023242"/>
    </source>
</evidence>
<dbReference type="SMART" id="SM01401">
    <property type="entry name" value="Sds3"/>
    <property type="match status" value="1"/>
</dbReference>
<dbReference type="InterPro" id="IPR013907">
    <property type="entry name" value="Sds3"/>
</dbReference>
<comment type="caution">
    <text evidence="7">The sequence shown here is derived from an EMBL/GenBank/DDBJ whole genome shotgun (WGS) entry which is preliminary data.</text>
</comment>
<feature type="compositionally biased region" description="Basic and acidic residues" evidence="6">
    <location>
        <begin position="73"/>
        <end position="82"/>
    </location>
</feature>